<feature type="domain" description="4Fe-4S ferredoxin-type" evidence="7">
    <location>
        <begin position="689"/>
        <end position="720"/>
    </location>
</feature>
<evidence type="ECO:0000313" key="9">
    <source>
        <dbReference type="Proteomes" id="UP000434580"/>
    </source>
</evidence>
<feature type="transmembrane region" description="Helical" evidence="6">
    <location>
        <begin position="534"/>
        <end position="554"/>
    </location>
</feature>
<reference evidence="8 9" key="1">
    <citation type="submission" date="2019-11" db="EMBL/GenBank/DDBJ databases">
        <authorList>
            <person name="Holert J."/>
        </authorList>
    </citation>
    <scope>NUCLEOTIDE SEQUENCE [LARGE SCALE GENOMIC DNA]</scope>
    <source>
        <strain evidence="8">BC5_2</strain>
    </source>
</reference>
<feature type="domain" description="4Fe-4S ferredoxin-type" evidence="7">
    <location>
        <begin position="721"/>
        <end position="749"/>
    </location>
</feature>
<feature type="transmembrane region" description="Helical" evidence="6">
    <location>
        <begin position="345"/>
        <end position="362"/>
    </location>
</feature>
<dbReference type="PROSITE" id="PS00198">
    <property type="entry name" value="4FE4S_FER_1"/>
    <property type="match status" value="1"/>
</dbReference>
<dbReference type="Proteomes" id="UP000434580">
    <property type="component" value="Unassembled WGS sequence"/>
</dbReference>
<feature type="transmembrane region" description="Helical" evidence="6">
    <location>
        <begin position="592"/>
        <end position="616"/>
    </location>
</feature>
<keyword evidence="2" id="KW-0479">Metal-binding</keyword>
<dbReference type="InterPro" id="IPR017896">
    <property type="entry name" value="4Fe4S_Fe-S-bd"/>
</dbReference>
<dbReference type="PANTHER" id="PTHR48105">
    <property type="entry name" value="THIOREDOXIN REDUCTASE 1-RELATED-RELATED"/>
    <property type="match status" value="1"/>
</dbReference>
<gene>
    <name evidence="8" type="primary">yccM</name>
    <name evidence="8" type="ORF">DPBNPPHM_00717</name>
</gene>
<dbReference type="Gene3D" id="3.50.50.60">
    <property type="entry name" value="FAD/NAD(P)-binding domain"/>
    <property type="match status" value="2"/>
</dbReference>
<dbReference type="GO" id="GO:0051536">
    <property type="term" value="F:iron-sulfur cluster binding"/>
    <property type="evidence" value="ECO:0007669"/>
    <property type="project" value="UniProtKB-KW"/>
</dbReference>
<dbReference type="Pfam" id="PF12801">
    <property type="entry name" value="Fer4_5"/>
    <property type="match status" value="2"/>
</dbReference>
<dbReference type="PRINTS" id="PR00368">
    <property type="entry name" value="FADPNR"/>
</dbReference>
<dbReference type="PROSITE" id="PS51379">
    <property type="entry name" value="4FE4S_FER_2"/>
    <property type="match status" value="2"/>
</dbReference>
<dbReference type="GO" id="GO:0046872">
    <property type="term" value="F:metal ion binding"/>
    <property type="evidence" value="ECO:0007669"/>
    <property type="project" value="UniProtKB-KW"/>
</dbReference>
<dbReference type="Pfam" id="PF13237">
    <property type="entry name" value="Fer4_10"/>
    <property type="match status" value="1"/>
</dbReference>
<keyword evidence="6" id="KW-0812">Transmembrane</keyword>
<evidence type="ECO:0000256" key="6">
    <source>
        <dbReference type="SAM" id="Phobius"/>
    </source>
</evidence>
<dbReference type="OrthoDB" id="9808559at2"/>
<evidence type="ECO:0000256" key="5">
    <source>
        <dbReference type="ARBA" id="ARBA00023014"/>
    </source>
</evidence>
<keyword evidence="1" id="KW-0285">Flavoprotein</keyword>
<dbReference type="InterPro" id="IPR050097">
    <property type="entry name" value="Ferredoxin-NADP_redctase_2"/>
</dbReference>
<dbReference type="AlphaFoldDB" id="A0A5S9MSQ4"/>
<keyword evidence="6" id="KW-1133">Transmembrane helix</keyword>
<keyword evidence="4" id="KW-0408">Iron</keyword>
<feature type="transmembrane region" description="Helical" evidence="6">
    <location>
        <begin position="644"/>
        <end position="662"/>
    </location>
</feature>
<dbReference type="EMBL" id="CACSII010000001">
    <property type="protein sequence ID" value="CAA0084388.1"/>
    <property type="molecule type" value="Genomic_DNA"/>
</dbReference>
<dbReference type="GO" id="GO:0016491">
    <property type="term" value="F:oxidoreductase activity"/>
    <property type="evidence" value="ECO:0007669"/>
    <property type="project" value="UniProtKB-KW"/>
</dbReference>
<keyword evidence="5" id="KW-0411">Iron-sulfur</keyword>
<name>A0A5S9MSQ4_9GAMM</name>
<proteinExistence type="predicted"/>
<organism evidence="8 9">
    <name type="scientific">BD1-7 clade bacterium</name>
    <dbReference type="NCBI Taxonomy" id="2029982"/>
    <lineage>
        <taxon>Bacteria</taxon>
        <taxon>Pseudomonadati</taxon>
        <taxon>Pseudomonadota</taxon>
        <taxon>Gammaproteobacteria</taxon>
        <taxon>Cellvibrionales</taxon>
        <taxon>Spongiibacteraceae</taxon>
        <taxon>BD1-7 clade</taxon>
    </lineage>
</organism>
<accession>A0A5S9MSQ4</accession>
<feature type="transmembrane region" description="Helical" evidence="6">
    <location>
        <begin position="417"/>
        <end position="435"/>
    </location>
</feature>
<dbReference type="SUPFAM" id="SSF51905">
    <property type="entry name" value="FAD/NAD(P)-binding domain"/>
    <property type="match status" value="1"/>
</dbReference>
<keyword evidence="3" id="KW-0560">Oxidoreductase</keyword>
<evidence type="ECO:0000256" key="1">
    <source>
        <dbReference type="ARBA" id="ARBA00022630"/>
    </source>
</evidence>
<dbReference type="Gene3D" id="3.30.70.20">
    <property type="match status" value="1"/>
</dbReference>
<dbReference type="InterPro" id="IPR036188">
    <property type="entry name" value="FAD/NAD-bd_sf"/>
</dbReference>
<evidence type="ECO:0000256" key="2">
    <source>
        <dbReference type="ARBA" id="ARBA00022723"/>
    </source>
</evidence>
<evidence type="ECO:0000256" key="3">
    <source>
        <dbReference type="ARBA" id="ARBA00023002"/>
    </source>
</evidence>
<feature type="transmembrane region" description="Helical" evidence="6">
    <location>
        <begin position="447"/>
        <end position="469"/>
    </location>
</feature>
<evidence type="ECO:0000259" key="7">
    <source>
        <dbReference type="PROSITE" id="PS51379"/>
    </source>
</evidence>
<dbReference type="InterPro" id="IPR017900">
    <property type="entry name" value="4Fe4S_Fe_S_CS"/>
</dbReference>
<protein>
    <submittedName>
        <fullName evidence="8">Electron transport protein YccM</fullName>
    </submittedName>
</protein>
<dbReference type="SUPFAM" id="SSF54862">
    <property type="entry name" value="4Fe-4S ferredoxins"/>
    <property type="match status" value="1"/>
</dbReference>
<keyword evidence="6" id="KW-0472">Membrane</keyword>
<evidence type="ECO:0000313" key="8">
    <source>
        <dbReference type="EMBL" id="CAA0084388.1"/>
    </source>
</evidence>
<sequence>MFSLVKDYTHWLHGRWPAGSVEKLPVVDADGASSIKGVYVVGDLTGIPLLKFAADTGARAVDTICADPTFEQRSKPDDVIDLVIIGGGVSGFSAALAAQKNGLKFTLVEAKQAFSTLKDFPKGKPIYTYPTDMQPIGELQFAEKIQDKESLLSCLQQQANKSRIQVTRAEVSHVERHGEHLSVALDDQAAIKTHRVIVAIGRSGNYRQLQCTGHDHEKVTHRLIDPAHYKGQKTLVVGGGDSALESAISLADAGADVTLAYRGDAFRRPKPESIRTINAYADQRAIDVHMQTDIKRVDDTSVTLTHPDDGETTLPNDTVFAMIGREAPLGFFRRSRMAISGESRWTGWLAFLAFMLVVTAIYDWKNFGFHNHVWSSSQFPDQMPQWIAALGGWWQLQVADRSTLLGTLAVSMKSRSFYYTLVYTSLIGFFGWQRVRRRNTPYVRWQTGCLFLVQLIPLFLLPEIVLPWMGYTGWFDAGFGQTVADSLFPSYISAQDWAAQNWPDWGHPRAYWHAYGLVLAWPLNVYNVFTPTPMAGWLIISAVQTFILIPLLVYRYGKGAYCGWICSCGALAETLGDTQRHKMPHGPFWNRLNMLGQAILLIAVILLVIRIGGWIWPDSWMHTHFDLLLKGENKDYKLVNPLSWKWGVDVLLGGILGVGLYFKYSGRIWCRFACPLAALMHIYARFSRFRIFADKSKCISCNQCTSVCHQGIDVMSFANRGEPMADPQCVRCSACVQTCPTGVLQFGELDAQHQQVENYDKLPASRVQMAEAVELIPVKHV</sequence>
<dbReference type="PRINTS" id="PR00469">
    <property type="entry name" value="PNDRDTASEII"/>
</dbReference>
<dbReference type="Pfam" id="PF13738">
    <property type="entry name" value="Pyr_redox_3"/>
    <property type="match status" value="1"/>
</dbReference>
<evidence type="ECO:0000256" key="4">
    <source>
        <dbReference type="ARBA" id="ARBA00023004"/>
    </source>
</evidence>